<sequence>MGKVSMTSKALVREGLHYATGERIRITIGSEGRITEVFTEDADSRIAEVSTDSIGSKISGAAPAQGGSDGGEALIADGEHSVRGGDAEVWIAPGLIDLQLNGGYGIDLNSLPLTSESIIRLTRRLWETGVTTYYPTVITNGDREIEELVSAIDQACREDALTGKSIGGIHLEGPFLSPEEGPRGAHDERYIRPPDWELLQRWQDASGSRIRILTLSPEWPEAPEVIRRSVQSGIIVSIGHTAATPEQIRQAALAGASMSTHFGNGAHLTLPRHPNYLWEQLALDELWCGFIADGYHVPDSVIKVLLRAKAGKALLVSDAVYLSGMAPGSYRTHIGGEVVLTPEGRLHLARKPELLAGSAMMLADAVQRLAASGLCSFAEAWDMASSAPARAIGREKLYGLTEGARADFVMFERHAGKIRIVETVLGGVPLYQTSS</sequence>
<dbReference type="KEGG" id="pib:BBD41_08715"/>
<feature type="domain" description="Amidohydrolase-related" evidence="3">
    <location>
        <begin position="91"/>
        <end position="412"/>
    </location>
</feature>
<evidence type="ECO:0000313" key="4">
    <source>
        <dbReference type="EMBL" id="ANY72662.1"/>
    </source>
</evidence>
<comment type="similarity">
    <text evidence="1">Belongs to the metallo-dependent hydrolases superfamily. NagA family.</text>
</comment>
<dbReference type="SUPFAM" id="SSF51556">
    <property type="entry name" value="Metallo-dependent hydrolases"/>
    <property type="match status" value="1"/>
</dbReference>
<dbReference type="InterPro" id="IPR006680">
    <property type="entry name" value="Amidohydro-rel"/>
</dbReference>
<protein>
    <submittedName>
        <fullName evidence="4">N-acetylglucosamine-6-phosphate deacetylase</fullName>
    </submittedName>
</protein>
<accession>A0A1B2DYB0</accession>
<proteinExistence type="inferred from homology"/>
<reference evidence="4" key="1">
    <citation type="submission" date="2016-08" db="EMBL/GenBank/DDBJ databases">
        <title>Complete Genome Seqeunce of Paenibacillus sp. nov. IHBB 9852 from high altitute lake of Indian trans-Himalayas.</title>
        <authorList>
            <person name="Kiran S."/>
            <person name="Swarnkar M.K."/>
            <person name="Rana A."/>
            <person name="Tewari R."/>
            <person name="Gulati A."/>
        </authorList>
    </citation>
    <scope>NUCLEOTIDE SEQUENCE [LARGE SCALE GENOMIC DNA]</scope>
    <source>
        <strain evidence="4">IHBB 9852</strain>
    </source>
</reference>
<dbReference type="Pfam" id="PF01979">
    <property type="entry name" value="Amidohydro_1"/>
    <property type="match status" value="1"/>
</dbReference>
<gene>
    <name evidence="4" type="ORF">BBD41_08715</name>
</gene>
<organism evidence="4">
    <name type="scientific">Paenibacillus ihbetae</name>
    <dbReference type="NCBI Taxonomy" id="1870820"/>
    <lineage>
        <taxon>Bacteria</taxon>
        <taxon>Bacillati</taxon>
        <taxon>Bacillota</taxon>
        <taxon>Bacilli</taxon>
        <taxon>Bacillales</taxon>
        <taxon>Paenibacillaceae</taxon>
        <taxon>Paenibacillus</taxon>
    </lineage>
</organism>
<dbReference type="PANTHER" id="PTHR11113:SF14">
    <property type="entry name" value="N-ACETYLGLUCOSAMINE-6-PHOSPHATE DEACETYLASE"/>
    <property type="match status" value="1"/>
</dbReference>
<dbReference type="PANTHER" id="PTHR11113">
    <property type="entry name" value="N-ACETYLGLUCOSAMINE-6-PHOSPHATE DEACETYLASE"/>
    <property type="match status" value="1"/>
</dbReference>
<dbReference type="GO" id="GO:0008448">
    <property type="term" value="F:N-acetylglucosamine-6-phosphate deacetylase activity"/>
    <property type="evidence" value="ECO:0007669"/>
    <property type="project" value="TreeGrafter"/>
</dbReference>
<dbReference type="GO" id="GO:0006046">
    <property type="term" value="P:N-acetylglucosamine catabolic process"/>
    <property type="evidence" value="ECO:0007669"/>
    <property type="project" value="TreeGrafter"/>
</dbReference>
<keyword evidence="2" id="KW-0378">Hydrolase</keyword>
<dbReference type="EMBL" id="CP016809">
    <property type="protein sequence ID" value="ANY72662.1"/>
    <property type="molecule type" value="Genomic_DNA"/>
</dbReference>
<dbReference type="AlphaFoldDB" id="A0A1B2DYB0"/>
<evidence type="ECO:0000259" key="3">
    <source>
        <dbReference type="Pfam" id="PF01979"/>
    </source>
</evidence>
<evidence type="ECO:0000256" key="2">
    <source>
        <dbReference type="ARBA" id="ARBA00022801"/>
    </source>
</evidence>
<name>A0A1B2DYB0_9BACL</name>
<dbReference type="Gene3D" id="3.20.20.140">
    <property type="entry name" value="Metal-dependent hydrolases"/>
    <property type="match status" value="1"/>
</dbReference>
<dbReference type="InterPro" id="IPR032466">
    <property type="entry name" value="Metal_Hydrolase"/>
</dbReference>
<evidence type="ECO:0000256" key="1">
    <source>
        <dbReference type="ARBA" id="ARBA00010716"/>
    </source>
</evidence>